<evidence type="ECO:0000313" key="2">
    <source>
        <dbReference type="EMBL" id="MBT2159733.1"/>
    </source>
</evidence>
<gene>
    <name evidence="2" type="ORF">HW347_00570</name>
</gene>
<dbReference type="InterPro" id="IPR009078">
    <property type="entry name" value="Ferritin-like_SF"/>
</dbReference>
<dbReference type="EMBL" id="JACATN010000001">
    <property type="protein sequence ID" value="MBT2159733.1"/>
    <property type="molecule type" value="Genomic_DNA"/>
</dbReference>
<dbReference type="CDD" id="cd07909">
    <property type="entry name" value="YciF"/>
    <property type="match status" value="1"/>
</dbReference>
<dbReference type="Gene3D" id="1.20.1260.10">
    <property type="match status" value="1"/>
</dbReference>
<proteinExistence type="predicted"/>
<dbReference type="RefSeq" id="WP_214610027.1">
    <property type="nucleotide sequence ID" value="NZ_JACATN010000001.1"/>
</dbReference>
<dbReference type="SUPFAM" id="SSF47240">
    <property type="entry name" value="Ferritin-like"/>
    <property type="match status" value="1"/>
</dbReference>
<sequence length="164" mass="18742">MKTLNDLFEHQLKDLYSAEVQLIEVLPDIVEHANDKRLKQAIENHLEETKEQKNRIKNICNKLDISPSGETCQAMKGLINEAKHFLEEVEDDEVMDVGLIAEIQRVQHYEISGYGSAVRFAKELGYRQIAKTLQETLNEEYDADNTLEKLAETRLNKKAIGGNS</sequence>
<dbReference type="PANTHER" id="PTHR30565">
    <property type="entry name" value="PROTEIN YCIF"/>
    <property type="match status" value="1"/>
</dbReference>
<evidence type="ECO:0000256" key="1">
    <source>
        <dbReference type="SAM" id="Coils"/>
    </source>
</evidence>
<dbReference type="InterPro" id="IPR047114">
    <property type="entry name" value="YciF"/>
</dbReference>
<name>A0ABS5W9Y7_9FLAO</name>
<feature type="coiled-coil region" evidence="1">
    <location>
        <begin position="32"/>
        <end position="62"/>
    </location>
</feature>
<keyword evidence="1" id="KW-0175">Coiled coil</keyword>
<dbReference type="Proteomes" id="UP000740413">
    <property type="component" value="Unassembled WGS sequence"/>
</dbReference>
<dbReference type="InterPro" id="IPR012347">
    <property type="entry name" value="Ferritin-like"/>
</dbReference>
<evidence type="ECO:0000313" key="3">
    <source>
        <dbReference type="Proteomes" id="UP000740413"/>
    </source>
</evidence>
<keyword evidence="3" id="KW-1185">Reference proteome</keyword>
<comment type="caution">
    <text evidence="2">The sequence shown here is derived from an EMBL/GenBank/DDBJ whole genome shotgun (WGS) entry which is preliminary data.</text>
</comment>
<dbReference type="PANTHER" id="PTHR30565:SF9">
    <property type="entry name" value="PROTEIN YCIF"/>
    <property type="match status" value="1"/>
</dbReference>
<dbReference type="InterPro" id="IPR010287">
    <property type="entry name" value="DUF892_YciF-like"/>
</dbReference>
<organism evidence="2 3">
    <name type="scientific">Zobellia barbeyronii</name>
    <dbReference type="NCBI Taxonomy" id="2748009"/>
    <lineage>
        <taxon>Bacteria</taxon>
        <taxon>Pseudomonadati</taxon>
        <taxon>Bacteroidota</taxon>
        <taxon>Flavobacteriia</taxon>
        <taxon>Flavobacteriales</taxon>
        <taxon>Flavobacteriaceae</taxon>
        <taxon>Zobellia</taxon>
    </lineage>
</organism>
<dbReference type="Pfam" id="PF05974">
    <property type="entry name" value="DUF892"/>
    <property type="match status" value="1"/>
</dbReference>
<reference evidence="3" key="1">
    <citation type="submission" date="2023-07" db="EMBL/GenBank/DDBJ databases">
        <title>Zobellia barbeyronii sp. nov., a new marine flavobacterium, isolated from green and red algae.</title>
        <authorList>
            <person name="Nedashkovskaya O.I."/>
            <person name="Otstavnykh N."/>
            <person name="Zhukova N."/>
            <person name="Guzev K."/>
            <person name="Chausova V."/>
            <person name="Tekutyeva L."/>
            <person name="Mikhailov V."/>
            <person name="Isaeva M."/>
        </authorList>
    </citation>
    <scope>NUCLEOTIDE SEQUENCE [LARGE SCALE GENOMIC DNA]</scope>
    <source>
        <strain evidence="3">KMM 6746</strain>
    </source>
</reference>
<protein>
    <submittedName>
        <fullName evidence="2">Ferritin-like domain-containing protein</fullName>
    </submittedName>
</protein>
<accession>A0ABS5W9Y7</accession>